<dbReference type="AlphaFoldDB" id="A0AAV8Z4T6"/>
<gene>
    <name evidence="2" type="ORF">NQ318_006114</name>
</gene>
<feature type="region of interest" description="Disordered" evidence="1">
    <location>
        <begin position="614"/>
        <end position="637"/>
    </location>
</feature>
<evidence type="ECO:0000313" key="3">
    <source>
        <dbReference type="Proteomes" id="UP001162162"/>
    </source>
</evidence>
<organism evidence="2 3">
    <name type="scientific">Aromia moschata</name>
    <dbReference type="NCBI Taxonomy" id="1265417"/>
    <lineage>
        <taxon>Eukaryota</taxon>
        <taxon>Metazoa</taxon>
        <taxon>Ecdysozoa</taxon>
        <taxon>Arthropoda</taxon>
        <taxon>Hexapoda</taxon>
        <taxon>Insecta</taxon>
        <taxon>Pterygota</taxon>
        <taxon>Neoptera</taxon>
        <taxon>Endopterygota</taxon>
        <taxon>Coleoptera</taxon>
        <taxon>Polyphaga</taxon>
        <taxon>Cucujiformia</taxon>
        <taxon>Chrysomeloidea</taxon>
        <taxon>Cerambycidae</taxon>
        <taxon>Cerambycinae</taxon>
        <taxon>Callichromatini</taxon>
        <taxon>Aromia</taxon>
    </lineage>
</organism>
<feature type="compositionally biased region" description="Basic residues" evidence="1">
    <location>
        <begin position="457"/>
        <end position="469"/>
    </location>
</feature>
<evidence type="ECO:0000313" key="2">
    <source>
        <dbReference type="EMBL" id="KAJ8958175.1"/>
    </source>
</evidence>
<comment type="caution">
    <text evidence="2">The sequence shown here is derived from an EMBL/GenBank/DDBJ whole genome shotgun (WGS) entry which is preliminary data.</text>
</comment>
<reference evidence="2" key="1">
    <citation type="journal article" date="2023" name="Insect Mol. Biol.">
        <title>Genome sequencing provides insights into the evolution of gene families encoding plant cell wall-degrading enzymes in longhorned beetles.</title>
        <authorList>
            <person name="Shin N.R."/>
            <person name="Okamura Y."/>
            <person name="Kirsch R."/>
            <person name="Pauchet Y."/>
        </authorList>
    </citation>
    <scope>NUCLEOTIDE SEQUENCE</scope>
    <source>
        <strain evidence="2">AMC_N1</strain>
    </source>
</reference>
<feature type="region of interest" description="Disordered" evidence="1">
    <location>
        <begin position="429"/>
        <end position="501"/>
    </location>
</feature>
<evidence type="ECO:0000256" key="1">
    <source>
        <dbReference type="SAM" id="MobiDB-lite"/>
    </source>
</evidence>
<dbReference type="GO" id="GO:0005634">
    <property type="term" value="C:nucleus"/>
    <property type="evidence" value="ECO:0007669"/>
    <property type="project" value="TreeGrafter"/>
</dbReference>
<proteinExistence type="predicted"/>
<accession>A0AAV8Z4T6</accession>
<protein>
    <submittedName>
        <fullName evidence="2">Uncharacterized protein</fullName>
    </submittedName>
</protein>
<feature type="compositionally biased region" description="Basic and acidic residues" evidence="1">
    <location>
        <begin position="429"/>
        <end position="438"/>
    </location>
</feature>
<dbReference type="Proteomes" id="UP001162162">
    <property type="component" value="Unassembled WGS sequence"/>
</dbReference>
<dbReference type="EMBL" id="JAPWTK010000019">
    <property type="protein sequence ID" value="KAJ8958175.1"/>
    <property type="molecule type" value="Genomic_DNA"/>
</dbReference>
<keyword evidence="3" id="KW-1185">Reference proteome</keyword>
<name>A0AAV8Z4T6_9CUCU</name>
<sequence length="637" mass="73446">MAGSSNVLETAREDDFVEYHLYPPIETSDEKEQETILSSILSKANKIVQKYTENYLWHKDEFKLICRTSIYNYLSHIDGKKENLPPHLYGVSHYGDNIEDEWFMVFILQQLTKEIPGLIARVYDVDGEFLLIEAADYLPGWANPETCENRVYLSEGNVHLVPRESLDEDRIPITEALSKIREQPANTVASTDIQNSIKNKLKGYPEKTKDNLHRATIYVPVAIAAILKKKPNLVAPAVQAFCNRDPVDVKACRAMKYFPPENRVMTSVVFTKCLYAMLTHSKYLPDRRTGWNLPPTSSPCYKAHNLGVKVACGFEILISRAKPSADIESDRGWHLYLQSLRDKGYFMGLLEHSIDHNNLLNKAKEHYINYRDTMQYSPAVGQEILELAKTLEYNVEDLKSDERNLPKDDDDSWLNISPEDLDRMLQEKYGQKRNLQREQRRRRGQFHGEGRQFLAPRVRRRRRRVPRSKRLADQAPRRKNKTKVSFSQDTKKTEQKPVNNKVNFDPNSFACAVQNILNFVIPEDDSWDLESDSDMSEYEEDNYVKDESYREVKDKMQEYMEQMDRELASTTIGESFEKKNGDSFEDIESFKPVDIDVNALKNILESYRSQLGEAGPSSNMLGPMGVHLDPNGSGDLN</sequence>
<dbReference type="PANTHER" id="PTHR13060">
    <property type="entry name" value="SGT1 PROTEIN HSGT1 SUPPRESSOR OF GCR2"/>
    <property type="match status" value="1"/>
</dbReference>
<dbReference type="InterPro" id="IPR010770">
    <property type="entry name" value="Ecd"/>
</dbReference>
<dbReference type="Pfam" id="PF07093">
    <property type="entry name" value="SGT1"/>
    <property type="match status" value="1"/>
</dbReference>
<dbReference type="PANTHER" id="PTHR13060:SF0">
    <property type="entry name" value="PROTEIN ECDYSONELESS HOMOLOG"/>
    <property type="match status" value="1"/>
</dbReference>